<keyword evidence="3" id="KW-0067">ATP-binding</keyword>
<dbReference type="InterPro" id="IPR000182">
    <property type="entry name" value="GNAT_dom"/>
</dbReference>
<dbReference type="InterPro" id="IPR016181">
    <property type="entry name" value="Acyl_CoA_acyltransferase"/>
</dbReference>
<dbReference type="InterPro" id="IPR003781">
    <property type="entry name" value="CoA-bd"/>
</dbReference>
<proteinExistence type="predicted"/>
<dbReference type="Pfam" id="PF13380">
    <property type="entry name" value="CoA_binding_2"/>
    <property type="match status" value="1"/>
</dbReference>
<accession>A0A7U7G7J9</accession>
<dbReference type="SMART" id="SM00881">
    <property type="entry name" value="CoA_binding"/>
    <property type="match status" value="1"/>
</dbReference>
<keyword evidence="1" id="KW-0436">Ligase</keyword>
<dbReference type="GO" id="GO:0016747">
    <property type="term" value="F:acyltransferase activity, transferring groups other than amino-acyl groups"/>
    <property type="evidence" value="ECO:0007669"/>
    <property type="project" value="InterPro"/>
</dbReference>
<dbReference type="Gene3D" id="3.40.630.30">
    <property type="match status" value="1"/>
</dbReference>
<organism evidence="5 6">
    <name type="scientific">Candidatus Contendobacter odensis Run_B_J11</name>
    <dbReference type="NCBI Taxonomy" id="1400861"/>
    <lineage>
        <taxon>Bacteria</taxon>
        <taxon>Pseudomonadati</taxon>
        <taxon>Pseudomonadota</taxon>
        <taxon>Gammaproteobacteria</taxon>
        <taxon>Candidatus Competibacteraceae</taxon>
        <taxon>Candidatus Contendibacter</taxon>
    </lineage>
</organism>
<dbReference type="Pfam" id="PF13302">
    <property type="entry name" value="Acetyltransf_3"/>
    <property type="match status" value="1"/>
</dbReference>
<feature type="domain" description="N-acetyltransferase" evidence="4">
    <location>
        <begin position="654"/>
        <end position="809"/>
    </location>
</feature>
<dbReference type="InterPro" id="IPR051538">
    <property type="entry name" value="Acyl-CoA_Synth/Transferase"/>
</dbReference>
<dbReference type="SUPFAM" id="SSF55729">
    <property type="entry name" value="Acyl-CoA N-acyltransferases (Nat)"/>
    <property type="match status" value="1"/>
</dbReference>
<evidence type="ECO:0000259" key="4">
    <source>
        <dbReference type="PROSITE" id="PS51186"/>
    </source>
</evidence>
<dbReference type="Gene3D" id="3.40.50.720">
    <property type="entry name" value="NAD(P)-binding Rossmann-like Domain"/>
    <property type="match status" value="1"/>
</dbReference>
<dbReference type="GO" id="GO:0005524">
    <property type="term" value="F:ATP binding"/>
    <property type="evidence" value="ECO:0007669"/>
    <property type="project" value="UniProtKB-KW"/>
</dbReference>
<dbReference type="RefSeq" id="WP_034430177.1">
    <property type="nucleotide sequence ID" value="NZ_CBTK010000012.1"/>
</dbReference>
<protein>
    <submittedName>
        <fullName evidence="5">Acetyltransferase</fullName>
    </submittedName>
</protein>
<dbReference type="Gene3D" id="3.30.470.20">
    <property type="entry name" value="ATP-grasp fold, B domain"/>
    <property type="match status" value="1"/>
</dbReference>
<dbReference type="PROSITE" id="PS51186">
    <property type="entry name" value="GNAT"/>
    <property type="match status" value="1"/>
</dbReference>
<keyword evidence="6" id="KW-1185">Reference proteome</keyword>
<reference evidence="5 6" key="1">
    <citation type="journal article" date="2014" name="ISME J.">
        <title>Candidatus Competibacter-lineage genomes retrieved from metagenomes reveal functional metabolic diversity.</title>
        <authorList>
            <person name="McIlroy S.J."/>
            <person name="Albertsen M."/>
            <person name="Andresen E.K."/>
            <person name="Saunders A.M."/>
            <person name="Kristiansen R."/>
            <person name="Stokholm-Bjerregaard M."/>
            <person name="Nielsen K.L."/>
            <person name="Nielsen P.H."/>
        </authorList>
    </citation>
    <scope>NUCLEOTIDE SEQUENCE [LARGE SCALE GENOMIC DNA]</scope>
    <source>
        <strain evidence="5 6">Run_B_J11</strain>
    </source>
</reference>
<evidence type="ECO:0000313" key="6">
    <source>
        <dbReference type="Proteomes" id="UP000019184"/>
    </source>
</evidence>
<evidence type="ECO:0000256" key="3">
    <source>
        <dbReference type="ARBA" id="ARBA00022840"/>
    </source>
</evidence>
<dbReference type="Proteomes" id="UP000019184">
    <property type="component" value="Unassembled WGS sequence"/>
</dbReference>
<dbReference type="InterPro" id="IPR036291">
    <property type="entry name" value="NAD(P)-bd_dom_sf"/>
</dbReference>
<dbReference type="GO" id="GO:0016874">
    <property type="term" value="F:ligase activity"/>
    <property type="evidence" value="ECO:0007669"/>
    <property type="project" value="UniProtKB-KW"/>
</dbReference>
<dbReference type="PANTHER" id="PTHR43334:SF1">
    <property type="entry name" value="3-HYDROXYPROPIONATE--COA LIGASE [ADP-FORMING]"/>
    <property type="match status" value="1"/>
</dbReference>
<dbReference type="EMBL" id="CBTK010000012">
    <property type="protein sequence ID" value="CDH43189.1"/>
    <property type="molecule type" value="Genomic_DNA"/>
</dbReference>
<name>A0A7U7G7J9_9GAMM</name>
<dbReference type="SUPFAM" id="SSF51735">
    <property type="entry name" value="NAD(P)-binding Rossmann-fold domains"/>
    <property type="match status" value="1"/>
</dbReference>
<comment type="caution">
    <text evidence="5">The sequence shown here is derived from an EMBL/GenBank/DDBJ whole genome shotgun (WGS) entry which is preliminary data.</text>
</comment>
<dbReference type="InterPro" id="IPR016102">
    <property type="entry name" value="Succinyl-CoA_synth-like"/>
</dbReference>
<dbReference type="SUPFAM" id="SSF52210">
    <property type="entry name" value="Succinyl-CoA synthetase domains"/>
    <property type="match status" value="2"/>
</dbReference>
<dbReference type="Pfam" id="PF13607">
    <property type="entry name" value="Succ_CoA_lig"/>
    <property type="match status" value="1"/>
</dbReference>
<evidence type="ECO:0000256" key="2">
    <source>
        <dbReference type="ARBA" id="ARBA00022741"/>
    </source>
</evidence>
<dbReference type="AlphaFoldDB" id="A0A7U7G7J9"/>
<dbReference type="PANTHER" id="PTHR43334">
    <property type="entry name" value="ACETATE--COA LIGASE [ADP-FORMING]"/>
    <property type="match status" value="1"/>
</dbReference>
<dbReference type="Pfam" id="PF13549">
    <property type="entry name" value="ATP-grasp_5"/>
    <property type="match status" value="1"/>
</dbReference>
<keyword evidence="2" id="KW-0547">Nucleotide-binding</keyword>
<evidence type="ECO:0000256" key="1">
    <source>
        <dbReference type="ARBA" id="ARBA00022598"/>
    </source>
</evidence>
<dbReference type="InterPro" id="IPR032875">
    <property type="entry name" value="Succ_CoA_lig_flav_dom"/>
</dbReference>
<gene>
    <name evidence="5" type="ORF">BN874_1090006</name>
</gene>
<dbReference type="Gene3D" id="3.40.50.261">
    <property type="entry name" value="Succinyl-CoA synthetase domains"/>
    <property type="match status" value="2"/>
</dbReference>
<sequence length="811" mass="87411">MPTRLLHSFCKPTSVALIGASERPGSIGAALTRNLLSGGFQGELFLVSRRHRRIQNLPAWSHVADLSGVPDLAIIATPPPTVPKLLAELGRRGTRIALLVTTAGPGDGTPAQTWRDAAHAHGLRLLGPGSFGVIAPHHRLNASLSSIFPQPGPLALVASSGMVLTPLLEWATAQGIGFSSVIALGNGSDVGFSDVLDELAYDPDTQAILLVLETLTHARSFLSAAHAAARIKPVLVVRAGRDGDAFSRQTDAVYAAAFRRAGILQLQSLRELLGVAETLILDLPVKGNRLAILGNSRELGLLAADTLMMKGGRLASFSPATQAALREILPLGAASEPPLDLGFDAGSARFAAVLSIALRESEIDAVLVLYAPNALVSAIETAAALIETFERTRAGVQPGLLTCWLGADSVREARQRCLEQRIPSYDTPDDAVHAFIQRWRHQRNRIALMETPPDAPELCSADVAVARPLIQTVLAAHRNELTAAETQTLLAAYGIELARAGVTPLSRSQPAPLELMIRLIHDPVFGSALWFGPGGSMTLPDEFAVALPPLNQVLAREAVAHTRVGQRLQSANSAADLLNDFALLLVKVAQLITDWGEVTTLELSPIFAMKDGFTVGAARIGVTVTSEPAHRRLAIRPYPRELEETLLLPDGSTLLIRPVRPEDEPALIAGFAKLSREEIRMRFMHIVKELTHVDAARLTQIDYDREMALVALHRRDGQTWQGWGIARIVGDSDWDRAEFAIVLLREAVGIGLGSLLLRRLIGYARAQGIHELFGEILRENKPMLELCRALGFTVKPCPDDQEVMIATLRLS</sequence>
<evidence type="ECO:0000313" key="5">
    <source>
        <dbReference type="EMBL" id="CDH43189.1"/>
    </source>
</evidence>